<dbReference type="OrthoDB" id="2017893at2759"/>
<keyword evidence="9" id="KW-1185">Reference proteome</keyword>
<dbReference type="Gene3D" id="3.90.190.10">
    <property type="entry name" value="Protein tyrosine phosphatase superfamily"/>
    <property type="match status" value="1"/>
</dbReference>
<evidence type="ECO:0000313" key="8">
    <source>
        <dbReference type="EMBL" id="ORX69008.1"/>
    </source>
</evidence>
<accession>A0A1Y1W6Q3</accession>
<dbReference type="Pfam" id="PF00782">
    <property type="entry name" value="DSPc"/>
    <property type="match status" value="1"/>
</dbReference>
<dbReference type="GO" id="GO:0005634">
    <property type="term" value="C:nucleus"/>
    <property type="evidence" value="ECO:0007669"/>
    <property type="project" value="TreeGrafter"/>
</dbReference>
<dbReference type="PIRSF" id="PIRSF000941">
    <property type="entry name" value="DUSP12"/>
    <property type="match status" value="1"/>
</dbReference>
<keyword evidence="3" id="KW-0378">Hydrolase</keyword>
<dbReference type="PROSITE" id="PS50054">
    <property type="entry name" value="TYR_PHOSPHATASE_DUAL"/>
    <property type="match status" value="1"/>
</dbReference>
<dbReference type="GO" id="GO:0008138">
    <property type="term" value="F:protein tyrosine/serine/threonine phosphatase activity"/>
    <property type="evidence" value="ECO:0007669"/>
    <property type="project" value="InterPro"/>
</dbReference>
<dbReference type="SUPFAM" id="SSF52799">
    <property type="entry name" value="(Phosphotyrosine protein) phosphatases II"/>
    <property type="match status" value="1"/>
</dbReference>
<dbReference type="EC" id="3.1.3.48" evidence="2"/>
<proteinExistence type="inferred from homology"/>
<dbReference type="PANTHER" id="PTHR45848:SF4">
    <property type="entry name" value="DUAL SPECIFICITY PROTEIN PHOSPHATASE 12"/>
    <property type="match status" value="1"/>
</dbReference>
<dbReference type="SMART" id="SM00195">
    <property type="entry name" value="DSPc"/>
    <property type="match status" value="1"/>
</dbReference>
<dbReference type="InterPro" id="IPR016278">
    <property type="entry name" value="DUSP12"/>
</dbReference>
<dbReference type="AlphaFoldDB" id="A0A1Y1W6Q3"/>
<evidence type="ECO:0000256" key="4">
    <source>
        <dbReference type="ARBA" id="ARBA00022912"/>
    </source>
</evidence>
<dbReference type="InterPro" id="IPR000340">
    <property type="entry name" value="Dual-sp_phosphatase_cat-dom"/>
</dbReference>
<feature type="active site" description="Phosphocysteine intermediate" evidence="5">
    <location>
        <position position="73"/>
    </location>
</feature>
<dbReference type="InterPro" id="IPR016130">
    <property type="entry name" value="Tyr_Pase_AS"/>
</dbReference>
<evidence type="ECO:0000256" key="1">
    <source>
        <dbReference type="ARBA" id="ARBA00008601"/>
    </source>
</evidence>
<dbReference type="GeneID" id="63807044"/>
<comment type="similarity">
    <text evidence="1">Belongs to the protein-tyrosine phosphatase family. Non-receptor class dual specificity subfamily.</text>
</comment>
<dbReference type="GO" id="GO:0004725">
    <property type="term" value="F:protein tyrosine phosphatase activity"/>
    <property type="evidence" value="ECO:0007669"/>
    <property type="project" value="UniProtKB-EC"/>
</dbReference>
<dbReference type="STRING" id="61395.A0A1Y1W6Q3"/>
<dbReference type="PANTHER" id="PTHR45848">
    <property type="entry name" value="DUAL SPECIFICITY PROTEIN PHOSPHATASE 12 FAMILY MEMBER"/>
    <property type="match status" value="1"/>
</dbReference>
<dbReference type="Proteomes" id="UP000193922">
    <property type="component" value="Unassembled WGS sequence"/>
</dbReference>
<evidence type="ECO:0000313" key="9">
    <source>
        <dbReference type="Proteomes" id="UP000193922"/>
    </source>
</evidence>
<organism evidence="8 9">
    <name type="scientific">Linderina pennispora</name>
    <dbReference type="NCBI Taxonomy" id="61395"/>
    <lineage>
        <taxon>Eukaryota</taxon>
        <taxon>Fungi</taxon>
        <taxon>Fungi incertae sedis</taxon>
        <taxon>Zoopagomycota</taxon>
        <taxon>Kickxellomycotina</taxon>
        <taxon>Kickxellomycetes</taxon>
        <taxon>Kickxellales</taxon>
        <taxon>Kickxellaceae</taxon>
        <taxon>Linderina</taxon>
    </lineage>
</organism>
<comment type="caution">
    <text evidence="8">The sequence shown here is derived from an EMBL/GenBank/DDBJ whole genome shotgun (WGS) entry which is preliminary data.</text>
</comment>
<feature type="domain" description="Tyrosine specific protein phosphatases" evidence="7">
    <location>
        <begin position="69"/>
        <end position="108"/>
    </location>
</feature>
<dbReference type="InterPro" id="IPR000387">
    <property type="entry name" value="Tyr_Pase_dom"/>
</dbReference>
<feature type="domain" description="Tyrosine-protein phosphatase" evidence="6">
    <location>
        <begin position="1"/>
        <end position="129"/>
    </location>
</feature>
<keyword evidence="4" id="KW-0904">Protein phosphatase</keyword>
<sequence>MDKIIDGLFVGSAMAESDRAKLQEHGITHILTVASNYTPSYPNQFAYKSISIEDMEQENIIQYFPRGQILVHCLAGQSRSATVALAYIMQKDDVGRDEALEAMKARRPQVHPNPGFMDQLELYHDLRYEVTPSKPLYRRFLINHSAEHFREYGSVEHVELGADPLAQPMPAQRQWRCKKCRRPLVTEANVLEHQPGPGQVAFSWNKRNASGMDTPHAFPQNRACSSLFIEPMAWMEGVDTGLVENKVCCPKCDAKLGAFNWAGAQCSCGKWVTPSFQIHRNRVDEVRQNPLLPRRLH</sequence>
<dbReference type="RefSeq" id="XP_040742740.1">
    <property type="nucleotide sequence ID" value="XM_040890396.1"/>
</dbReference>
<dbReference type="PROSITE" id="PS50056">
    <property type="entry name" value="TYR_PHOSPHATASE_2"/>
    <property type="match status" value="1"/>
</dbReference>
<reference evidence="8 9" key="1">
    <citation type="submission" date="2016-07" db="EMBL/GenBank/DDBJ databases">
        <title>Pervasive Adenine N6-methylation of Active Genes in Fungi.</title>
        <authorList>
            <consortium name="DOE Joint Genome Institute"/>
            <person name="Mondo S.J."/>
            <person name="Dannebaum R.O."/>
            <person name="Kuo R.C."/>
            <person name="Labutti K."/>
            <person name="Haridas S."/>
            <person name="Kuo A."/>
            <person name="Salamov A."/>
            <person name="Ahrendt S.R."/>
            <person name="Lipzen A."/>
            <person name="Sullivan W."/>
            <person name="Andreopoulos W.B."/>
            <person name="Clum A."/>
            <person name="Lindquist E."/>
            <person name="Daum C."/>
            <person name="Ramamoorthy G.K."/>
            <person name="Gryganskyi A."/>
            <person name="Culley D."/>
            <person name="Magnuson J.K."/>
            <person name="James T.Y."/>
            <person name="O'Malley M.A."/>
            <person name="Stajich J.E."/>
            <person name="Spatafora J.W."/>
            <person name="Visel A."/>
            <person name="Grigoriev I.V."/>
        </authorList>
    </citation>
    <scope>NUCLEOTIDE SEQUENCE [LARGE SCALE GENOMIC DNA]</scope>
    <source>
        <strain evidence="8 9">ATCC 12442</strain>
    </source>
</reference>
<name>A0A1Y1W6Q3_9FUNG</name>
<evidence type="ECO:0000259" key="7">
    <source>
        <dbReference type="PROSITE" id="PS50056"/>
    </source>
</evidence>
<dbReference type="InterPro" id="IPR020422">
    <property type="entry name" value="TYR_PHOSPHATASE_DUAL_dom"/>
</dbReference>
<evidence type="ECO:0000259" key="6">
    <source>
        <dbReference type="PROSITE" id="PS50054"/>
    </source>
</evidence>
<protein>
    <recommendedName>
        <fullName evidence="2">protein-tyrosine-phosphatase</fullName>
        <ecNumber evidence="2">3.1.3.48</ecNumber>
    </recommendedName>
</protein>
<dbReference type="EMBL" id="MCFD01000008">
    <property type="protein sequence ID" value="ORX69008.1"/>
    <property type="molecule type" value="Genomic_DNA"/>
</dbReference>
<dbReference type="CDD" id="cd14498">
    <property type="entry name" value="DSP"/>
    <property type="match status" value="1"/>
</dbReference>
<dbReference type="PROSITE" id="PS00383">
    <property type="entry name" value="TYR_PHOSPHATASE_1"/>
    <property type="match status" value="1"/>
</dbReference>
<evidence type="ECO:0000256" key="3">
    <source>
        <dbReference type="ARBA" id="ARBA00022801"/>
    </source>
</evidence>
<evidence type="ECO:0000256" key="2">
    <source>
        <dbReference type="ARBA" id="ARBA00013064"/>
    </source>
</evidence>
<evidence type="ECO:0000256" key="5">
    <source>
        <dbReference type="PIRSR" id="PIRSR000941-50"/>
    </source>
</evidence>
<gene>
    <name evidence="8" type="ORF">DL89DRAFT_293486</name>
</gene>
<dbReference type="InterPro" id="IPR029021">
    <property type="entry name" value="Prot-tyrosine_phosphatase-like"/>
</dbReference>